<sequence length="319" mass="33811">MPAMTTWRRDSLSQTVEGLPHTFSSWDNCMSKAYCKWPAIIGIVLASLLALSLLWCLARCLCLGTTSCCSCLSCCASCCPRRSAPPSKHADAQPSLFHPAPYQGYQPAPPPPSYEPPQFARFDAGNKPASNDDALPHMPSWDTASERKVPRAERHGDGDVEMGRAGYAEMDAPAYPQQGGNDGRDLGSPYGRQESGGGYGRLHLQQQQQLQAAGARYAGGSAYSAYAPSESTLFEPESGGQGGGGAGFGPGSGTAVAGAGDSMRVGCRWGGRRWGIRGGMFESVGRFTVSIDIFQSVDMVFRVTLCGSVLGSRIGHGRN</sequence>
<organism evidence="3 4">
    <name type="scientific">Lasallia pustulata</name>
    <dbReference type="NCBI Taxonomy" id="136370"/>
    <lineage>
        <taxon>Eukaryota</taxon>
        <taxon>Fungi</taxon>
        <taxon>Dikarya</taxon>
        <taxon>Ascomycota</taxon>
        <taxon>Pezizomycotina</taxon>
        <taxon>Lecanoromycetes</taxon>
        <taxon>OSLEUM clade</taxon>
        <taxon>Umbilicariomycetidae</taxon>
        <taxon>Umbilicariales</taxon>
        <taxon>Umbilicariaceae</taxon>
        <taxon>Lasallia</taxon>
    </lineage>
</organism>
<dbReference type="PANTHER" id="PTHR40018:SF1">
    <property type="entry name" value="[PSI+] INDUCTION PROTEIN 2"/>
    <property type="match status" value="1"/>
</dbReference>
<protein>
    <submittedName>
        <fullName evidence="3">Uncharacterized protein</fullName>
    </submittedName>
</protein>
<evidence type="ECO:0000256" key="1">
    <source>
        <dbReference type="SAM" id="MobiDB-lite"/>
    </source>
</evidence>
<accession>A0A5M8PVQ9</accession>
<keyword evidence="2" id="KW-0472">Membrane</keyword>
<feature type="region of interest" description="Disordered" evidence="1">
    <location>
        <begin position="89"/>
        <end position="199"/>
    </location>
</feature>
<dbReference type="GO" id="GO:0005935">
    <property type="term" value="C:cellular bud neck"/>
    <property type="evidence" value="ECO:0007669"/>
    <property type="project" value="TreeGrafter"/>
</dbReference>
<proteinExistence type="predicted"/>
<reference evidence="3 4" key="1">
    <citation type="submission" date="2019-09" db="EMBL/GenBank/DDBJ databases">
        <title>The hologenome of the rock-dwelling lichen Lasallia pustulata.</title>
        <authorList>
            <person name="Greshake Tzovaras B."/>
            <person name="Segers F."/>
            <person name="Bicker A."/>
            <person name="Dal Grande F."/>
            <person name="Otte J."/>
            <person name="Hankeln T."/>
            <person name="Schmitt I."/>
            <person name="Ebersberger I."/>
        </authorList>
    </citation>
    <scope>NUCLEOTIDE SEQUENCE [LARGE SCALE GENOMIC DNA]</scope>
    <source>
        <strain evidence="3">A1-1</strain>
    </source>
</reference>
<evidence type="ECO:0000313" key="4">
    <source>
        <dbReference type="Proteomes" id="UP000324767"/>
    </source>
</evidence>
<keyword evidence="2" id="KW-1133">Transmembrane helix</keyword>
<dbReference type="InterPro" id="IPR037504">
    <property type="entry name" value="PSI_induc_2"/>
</dbReference>
<feature type="transmembrane region" description="Helical" evidence="2">
    <location>
        <begin position="37"/>
        <end position="55"/>
    </location>
</feature>
<dbReference type="EMBL" id="VXIT01000004">
    <property type="protein sequence ID" value="KAA6413151.1"/>
    <property type="molecule type" value="Genomic_DNA"/>
</dbReference>
<feature type="region of interest" description="Disordered" evidence="1">
    <location>
        <begin position="232"/>
        <end position="253"/>
    </location>
</feature>
<feature type="compositionally biased region" description="Basic and acidic residues" evidence="1">
    <location>
        <begin position="144"/>
        <end position="162"/>
    </location>
</feature>
<keyword evidence="2" id="KW-0812">Transmembrane</keyword>
<gene>
    <name evidence="3" type="ORF">FRX48_02895</name>
</gene>
<dbReference type="AlphaFoldDB" id="A0A5M8PVQ9"/>
<dbReference type="OrthoDB" id="5401332at2759"/>
<dbReference type="Proteomes" id="UP000324767">
    <property type="component" value="Unassembled WGS sequence"/>
</dbReference>
<evidence type="ECO:0000256" key="2">
    <source>
        <dbReference type="SAM" id="Phobius"/>
    </source>
</evidence>
<dbReference type="GO" id="GO:0005886">
    <property type="term" value="C:plasma membrane"/>
    <property type="evidence" value="ECO:0007669"/>
    <property type="project" value="TreeGrafter"/>
</dbReference>
<comment type="caution">
    <text evidence="3">The sequence shown here is derived from an EMBL/GenBank/DDBJ whole genome shotgun (WGS) entry which is preliminary data.</text>
</comment>
<evidence type="ECO:0000313" key="3">
    <source>
        <dbReference type="EMBL" id="KAA6413151.1"/>
    </source>
</evidence>
<name>A0A5M8PVQ9_9LECA</name>
<feature type="compositionally biased region" description="Gly residues" evidence="1">
    <location>
        <begin position="239"/>
        <end position="252"/>
    </location>
</feature>
<dbReference type="PANTHER" id="PTHR40018">
    <property type="entry name" value="[PSI+] INDUCTION PROTEIN 2"/>
    <property type="match status" value="1"/>
</dbReference>